<dbReference type="InterPro" id="IPR003437">
    <property type="entry name" value="GcvP"/>
</dbReference>
<evidence type="ECO:0000256" key="1">
    <source>
        <dbReference type="ARBA" id="ARBA00001933"/>
    </source>
</evidence>
<organism evidence="11">
    <name type="scientific">Aceria tosichella</name>
    <name type="common">wheat curl mite</name>
    <dbReference type="NCBI Taxonomy" id="561515"/>
    <lineage>
        <taxon>Eukaryota</taxon>
        <taxon>Metazoa</taxon>
        <taxon>Ecdysozoa</taxon>
        <taxon>Arthropoda</taxon>
        <taxon>Chelicerata</taxon>
        <taxon>Arachnida</taxon>
        <taxon>Acari</taxon>
        <taxon>Acariformes</taxon>
        <taxon>Trombidiformes</taxon>
        <taxon>Prostigmata</taxon>
        <taxon>Eupodina</taxon>
        <taxon>Eriophyoidea</taxon>
        <taxon>Eriophyidae</taxon>
        <taxon>Eriophyinae</taxon>
        <taxon>Aceriini</taxon>
        <taxon>Aceria</taxon>
    </lineage>
</organism>
<dbReference type="GO" id="GO:0005960">
    <property type="term" value="C:glycine cleavage complex"/>
    <property type="evidence" value="ECO:0007669"/>
    <property type="project" value="TreeGrafter"/>
</dbReference>
<dbReference type="FunFam" id="3.40.640.10:FF:000199">
    <property type="entry name" value="Glycine dehydrogenase [decarboxylating], mitochondrial"/>
    <property type="match status" value="1"/>
</dbReference>
<feature type="modified residue" description="N6-(pyridoxal phosphate)lysine" evidence="6">
    <location>
        <position position="926"/>
    </location>
</feature>
<dbReference type="InterPro" id="IPR049315">
    <property type="entry name" value="GDC-P_N"/>
</dbReference>
<dbReference type="EC" id="1.4.4.2" evidence="7"/>
<dbReference type="GO" id="GO:0005739">
    <property type="term" value="C:mitochondrion"/>
    <property type="evidence" value="ECO:0007669"/>
    <property type="project" value="UniProtKB-SubCell"/>
</dbReference>
<dbReference type="NCBIfam" id="NF003346">
    <property type="entry name" value="PRK04366.1"/>
    <property type="match status" value="1"/>
</dbReference>
<comment type="subunit">
    <text evidence="7">The glycine cleavage system is composed of four proteins: P, T, L and H.</text>
</comment>
<dbReference type="InterPro" id="IPR015422">
    <property type="entry name" value="PyrdxlP-dep_Trfase_small"/>
</dbReference>
<dbReference type="InterPro" id="IPR015421">
    <property type="entry name" value="PyrdxlP-dep_Trfase_major"/>
</dbReference>
<dbReference type="CDD" id="cd00613">
    <property type="entry name" value="GDC-P"/>
    <property type="match status" value="2"/>
</dbReference>
<dbReference type="GO" id="GO:0030170">
    <property type="term" value="F:pyridoxal phosphate binding"/>
    <property type="evidence" value="ECO:0007669"/>
    <property type="project" value="TreeGrafter"/>
</dbReference>
<keyword evidence="3 6" id="KW-0663">Pyridoxal phosphate</keyword>
<evidence type="ECO:0000256" key="8">
    <source>
        <dbReference type="SAM" id="MobiDB-lite"/>
    </source>
</evidence>
<feature type="domain" description="Glycine dehydrogenase C-terminal" evidence="10">
    <location>
        <begin position="1008"/>
        <end position="1128"/>
    </location>
</feature>
<comment type="subcellular location">
    <subcellularLocation>
        <location evidence="7">Mitochondrion</location>
    </subcellularLocation>
</comment>
<dbReference type="GO" id="GO:0016594">
    <property type="term" value="F:glycine binding"/>
    <property type="evidence" value="ECO:0007669"/>
    <property type="project" value="TreeGrafter"/>
</dbReference>
<evidence type="ECO:0000259" key="9">
    <source>
        <dbReference type="Pfam" id="PF02347"/>
    </source>
</evidence>
<feature type="compositionally biased region" description="Low complexity" evidence="8">
    <location>
        <begin position="143"/>
        <end position="157"/>
    </location>
</feature>
<sequence>MKGFTRTITFSNQTVAGRQQQLQQPARLFKTSTTARESISNGSNGLLSNKNPSKVSSATPASRHQQRKQSTTRANFLASAIGQQQALKQQPKIQMNIEPALAQPSHHQEILDETFKVAPASRPSYSAAQNQDRDDDEAAGLGSSSSSSQPNPSNNRSLQTLKTQDKFADRHIGPREGDLVAMLNTLGYSTLDQLINDTIPDEIRLDRPLSLPEALSEHELLEELKVLAAHNKSTEWKSYIGLGYYDCIVPSVILRNIFENPGWTTAYTAYQAEIAQGRLESLMNFQTMVSDMTGLDVANASLLDESTAAAEAMQVCYRVDTKLKRQKFLMSRHCHPQTKAVVETRAQALDIQVDYFDELELLKDTPSAGSGAGDSKQPDFSQYCGVLVQYPNTEGFLFDLDRITKPCQAGGCLVAVATDLLACTLFKPPGDFEQPADLVVGSAQRFGVPLNFGGPHAGFLACRQKLIRSIPGRVVGMTRDSNGNPAYRFALQTREQHIRRDKATSNICTAQALLANMSAMYAIYHGPEGLRRIASAIHLKTSLLAHLIKKEPQLELVNDGAFFDTLTIGLTGGAKQLASLRARANEAKVNLRYVADSVDGDVDSNTGHYQPRVMISLDETTKILDVFKLASLFAEGGNKANNYSDNSATHLAQSALSLATIHDNVGNQIELDPIEVPLENQLASMRRQSDFLTHPTFNSYHSEAQLVRYMKSLENKDISLAHSMIPLGSCTMKLNATSQMMASSWPEFVQCHPFQPLDQVRGYLRLFEDLNEYLCEITGYDRISFQPNSGAQGEYAGLRVIRAYLDSKGEFERNVCLIPASAHGTNPASAQMAGFQIQTVRVLDDGSIDMADFMAKLEQNKNKLACFMITYPSTFGVFEENIRRFCELVHEAGGQVYLDGANMNAQVGLCRPGDYGSDVSHLNLHKTFCIPHGGGGPGAGPIGVKSHLIPFLPSHPLVDGDGAQNLAAAATTKQSFGTVSSSMWGSPVILPISWSYIRMMSQELKRSSEVAILNANYMRKRLEDHYKILYRGSRGNVAHEFIIDCRPFKKTTNVEANDIAKRLQDFGLHAPTVSWPVANTLMLEPTESEDKQQLDDYCEALLQIRREIELIENGHWDREMNPIKQAPHTQQVVCSSDWSRPYTREEAAFPASFVKAATKIWPTVGRVDDTYGDTNLFCSCPPVDATNSELDGN</sequence>
<dbReference type="AlphaFoldDB" id="A0A6G1SIW9"/>
<keyword evidence="4 7" id="KW-0560">Oxidoreductase</keyword>
<evidence type="ECO:0000313" key="11">
    <source>
        <dbReference type="EMBL" id="MDE50425.1"/>
    </source>
</evidence>
<dbReference type="InterPro" id="IPR020581">
    <property type="entry name" value="GDC_P"/>
</dbReference>
<name>A0A6G1SIW9_9ACAR</name>
<dbReference type="InterPro" id="IPR015424">
    <property type="entry name" value="PyrdxlP-dep_Trfase"/>
</dbReference>
<dbReference type="GO" id="GO:0004375">
    <property type="term" value="F:glycine dehydrogenase (decarboxylating) activity"/>
    <property type="evidence" value="ECO:0007669"/>
    <property type="project" value="UniProtKB-UniRule"/>
</dbReference>
<keyword evidence="7" id="KW-0496">Mitochondrion</keyword>
<dbReference type="Pfam" id="PF02347">
    <property type="entry name" value="GDC-P"/>
    <property type="match status" value="2"/>
</dbReference>
<comment type="function">
    <text evidence="7">The glycine cleavage system catalyzes the degradation of glycine.</text>
</comment>
<dbReference type="InterPro" id="IPR049316">
    <property type="entry name" value="GDC-P_C"/>
</dbReference>
<feature type="region of interest" description="Disordered" evidence="8">
    <location>
        <begin position="16"/>
        <end position="73"/>
    </location>
</feature>
<evidence type="ECO:0000256" key="7">
    <source>
        <dbReference type="RuleBase" id="RU364056"/>
    </source>
</evidence>
<evidence type="ECO:0000259" key="10">
    <source>
        <dbReference type="Pfam" id="PF21478"/>
    </source>
</evidence>
<accession>A0A6G1SIW9</accession>
<comment type="similarity">
    <text evidence="2 7">Belongs to the GcvP family.</text>
</comment>
<feature type="domain" description="Glycine cleavage system P-protein N-terminal" evidence="9">
    <location>
        <begin position="696"/>
        <end position="950"/>
    </location>
</feature>
<dbReference type="EMBL" id="GGYP01005654">
    <property type="protein sequence ID" value="MDE50425.1"/>
    <property type="molecule type" value="Transcribed_RNA"/>
</dbReference>
<evidence type="ECO:0000256" key="3">
    <source>
        <dbReference type="ARBA" id="ARBA00022898"/>
    </source>
</evidence>
<dbReference type="Gene3D" id="3.40.640.10">
    <property type="entry name" value="Type I PLP-dependent aspartate aminotransferase-like (Major domain)"/>
    <property type="match status" value="2"/>
</dbReference>
<evidence type="ECO:0000256" key="4">
    <source>
        <dbReference type="ARBA" id="ARBA00023002"/>
    </source>
</evidence>
<protein>
    <recommendedName>
        <fullName evidence="7">Glycine cleavage system P protein</fullName>
        <ecNumber evidence="7">1.4.4.2</ecNumber>
    </recommendedName>
</protein>
<feature type="region of interest" description="Disordered" evidence="8">
    <location>
        <begin position="120"/>
        <end position="157"/>
    </location>
</feature>
<dbReference type="PANTHER" id="PTHR11773">
    <property type="entry name" value="GLYCINE DEHYDROGENASE, DECARBOXYLATING"/>
    <property type="match status" value="1"/>
</dbReference>
<feature type="domain" description="Glycine cleavage system P-protein N-terminal" evidence="9">
    <location>
        <begin position="169"/>
        <end position="597"/>
    </location>
</feature>
<gene>
    <name evidence="11" type="primary">GLDC</name>
    <name evidence="11" type="ORF">g.7820</name>
</gene>
<keyword evidence="7" id="KW-0809">Transit peptide</keyword>
<reference evidence="11" key="1">
    <citation type="submission" date="2018-10" db="EMBL/GenBank/DDBJ databases">
        <title>Transcriptome assembly of Aceria tosichella (Wheat curl mite) Type 2.</title>
        <authorList>
            <person name="Scully E.D."/>
            <person name="Geib S.M."/>
            <person name="Palmer N.A."/>
            <person name="Gupta A.K."/>
            <person name="Sarath G."/>
            <person name="Tatineni S."/>
        </authorList>
    </citation>
    <scope>NUCLEOTIDE SEQUENCE</scope>
    <source>
        <strain evidence="11">LincolnNE</strain>
    </source>
</reference>
<feature type="compositionally biased region" description="Polar residues" evidence="8">
    <location>
        <begin position="55"/>
        <end position="73"/>
    </location>
</feature>
<comment type="cofactor">
    <cofactor evidence="1 6 7">
        <name>pyridoxal 5'-phosphate</name>
        <dbReference type="ChEBI" id="CHEBI:597326"/>
    </cofactor>
</comment>
<dbReference type="GO" id="GO:0019464">
    <property type="term" value="P:glycine decarboxylation via glycine cleavage system"/>
    <property type="evidence" value="ECO:0007669"/>
    <property type="project" value="TreeGrafter"/>
</dbReference>
<evidence type="ECO:0000256" key="5">
    <source>
        <dbReference type="ARBA" id="ARBA00049026"/>
    </source>
</evidence>
<evidence type="ECO:0000256" key="6">
    <source>
        <dbReference type="PIRSR" id="PIRSR603437-50"/>
    </source>
</evidence>
<evidence type="ECO:0000256" key="2">
    <source>
        <dbReference type="ARBA" id="ARBA00010756"/>
    </source>
</evidence>
<dbReference type="FunFam" id="3.90.1150.10:FF:000007">
    <property type="entry name" value="Glycine dehydrogenase (decarboxylating), mitochondrial"/>
    <property type="match status" value="1"/>
</dbReference>
<dbReference type="Gene3D" id="3.90.1150.10">
    <property type="entry name" value="Aspartate Aminotransferase, domain 1"/>
    <property type="match status" value="2"/>
</dbReference>
<dbReference type="Pfam" id="PF21478">
    <property type="entry name" value="GcvP2_C"/>
    <property type="match status" value="1"/>
</dbReference>
<dbReference type="PANTHER" id="PTHR11773:SF1">
    <property type="entry name" value="GLYCINE DEHYDROGENASE (DECARBOXYLATING), MITOCHONDRIAL"/>
    <property type="match status" value="1"/>
</dbReference>
<dbReference type="FunFam" id="3.40.640.10:FF:000007">
    <property type="entry name" value="glycine dehydrogenase (Decarboxylating), mitochondrial"/>
    <property type="match status" value="1"/>
</dbReference>
<comment type="catalytic activity">
    <reaction evidence="5 7">
        <text>N(6)-[(R)-lipoyl]-L-lysyl-[glycine-cleavage complex H protein] + glycine + H(+) = N(6)-[(R)-S(8)-aminomethyldihydrolipoyl]-L-lysyl-[glycine-cleavage complex H protein] + CO2</text>
        <dbReference type="Rhea" id="RHEA:24304"/>
        <dbReference type="Rhea" id="RHEA-COMP:10494"/>
        <dbReference type="Rhea" id="RHEA-COMP:10495"/>
        <dbReference type="ChEBI" id="CHEBI:15378"/>
        <dbReference type="ChEBI" id="CHEBI:16526"/>
        <dbReference type="ChEBI" id="CHEBI:57305"/>
        <dbReference type="ChEBI" id="CHEBI:83099"/>
        <dbReference type="ChEBI" id="CHEBI:83143"/>
        <dbReference type="EC" id="1.4.4.2"/>
    </reaction>
</comment>
<feature type="compositionally biased region" description="Polar residues" evidence="8">
    <location>
        <begin position="16"/>
        <end position="39"/>
    </location>
</feature>
<dbReference type="SUPFAM" id="SSF53383">
    <property type="entry name" value="PLP-dependent transferases"/>
    <property type="match status" value="2"/>
</dbReference>
<feature type="compositionally biased region" description="Low complexity" evidence="8">
    <location>
        <begin position="40"/>
        <end position="54"/>
    </location>
</feature>
<proteinExistence type="inferred from homology"/>
<dbReference type="NCBIfam" id="TIGR00461">
    <property type="entry name" value="gcvP"/>
    <property type="match status" value="1"/>
</dbReference>